<name>A0A4R6C3C6_9STAP</name>
<gene>
    <name evidence="2" type="ORF">ETI04_09905</name>
</gene>
<reference evidence="2 3" key="1">
    <citation type="submission" date="2019-01" db="EMBL/GenBank/DDBJ databases">
        <title>Draft genome sequences of Macrococcus caseolyticus, Macrococcus canis, Macrococcus bohemicus and Macrococcus goetzii.</title>
        <authorList>
            <person name="Mazhar S."/>
            <person name="Altermann E."/>
            <person name="Hill C."/>
            <person name="Mcauliffe O."/>
        </authorList>
    </citation>
    <scope>NUCLEOTIDE SEQUENCE [LARGE SCALE GENOMIC DNA]</scope>
    <source>
        <strain evidence="2 3">DPC7162</strain>
    </source>
</reference>
<dbReference type="InterPro" id="IPR035930">
    <property type="entry name" value="FomD-like_sf"/>
</dbReference>
<dbReference type="Proteomes" id="UP000294865">
    <property type="component" value="Unassembled WGS sequence"/>
</dbReference>
<dbReference type="Pfam" id="PF04167">
    <property type="entry name" value="DUF402"/>
    <property type="match status" value="1"/>
</dbReference>
<proteinExistence type="predicted"/>
<sequence>MLEQLKIKSHKYPHRPHIEVEGTLLKETDQYFLVICDETTKLRHFIRNIDIPLQYETLHFLSKYHGYSVSIALDKAYQPIKIFCNISSPCERDTDGNIVYLDLDLDYVKTDSDEWILRNNDMFLENSAKFNYPFQLANFALVSLQELKNNIEADKFPFNVQNFSDYIK</sequence>
<dbReference type="AlphaFoldDB" id="A0A4R6C3C6"/>
<evidence type="ECO:0000259" key="1">
    <source>
        <dbReference type="Pfam" id="PF04167"/>
    </source>
</evidence>
<organism evidence="2 3">
    <name type="scientific">Macrococcoides canis</name>
    <dbReference type="NCBI Taxonomy" id="1855823"/>
    <lineage>
        <taxon>Bacteria</taxon>
        <taxon>Bacillati</taxon>
        <taxon>Bacillota</taxon>
        <taxon>Bacilli</taxon>
        <taxon>Bacillales</taxon>
        <taxon>Staphylococcaceae</taxon>
        <taxon>Macrococcoides</taxon>
    </lineage>
</organism>
<dbReference type="SUPFAM" id="SSF159234">
    <property type="entry name" value="FomD-like"/>
    <property type="match status" value="1"/>
</dbReference>
<dbReference type="EMBL" id="SDQG01000007">
    <property type="protein sequence ID" value="TDM15949.1"/>
    <property type="molecule type" value="Genomic_DNA"/>
</dbReference>
<protein>
    <submittedName>
        <fullName evidence="2">DUF402 domain-containing protein</fullName>
    </submittedName>
</protein>
<comment type="caution">
    <text evidence="2">The sequence shown here is derived from an EMBL/GenBank/DDBJ whole genome shotgun (WGS) entry which is preliminary data.</text>
</comment>
<feature type="domain" description="DUF402" evidence="1">
    <location>
        <begin position="48"/>
        <end position="156"/>
    </location>
</feature>
<dbReference type="InterPro" id="IPR007295">
    <property type="entry name" value="DUF402"/>
</dbReference>
<accession>A0A4R6C3C6</accession>
<evidence type="ECO:0000313" key="2">
    <source>
        <dbReference type="EMBL" id="TDM15949.1"/>
    </source>
</evidence>
<evidence type="ECO:0000313" key="3">
    <source>
        <dbReference type="Proteomes" id="UP000294865"/>
    </source>
</evidence>
<dbReference type="Gene3D" id="2.40.380.10">
    <property type="entry name" value="FomD-like"/>
    <property type="match status" value="1"/>
</dbReference>